<evidence type="ECO:0000256" key="4">
    <source>
        <dbReference type="ARBA" id="ARBA00022807"/>
    </source>
</evidence>
<dbReference type="SUPFAM" id="SSF54001">
    <property type="entry name" value="Cysteine proteinases"/>
    <property type="match status" value="1"/>
</dbReference>
<dbReference type="GO" id="GO:0006508">
    <property type="term" value="P:proteolysis"/>
    <property type="evidence" value="ECO:0007669"/>
    <property type="project" value="UniProtKB-KW"/>
</dbReference>
<dbReference type="Gene3D" id="3.90.70.10">
    <property type="entry name" value="Cysteine proteinases"/>
    <property type="match status" value="1"/>
</dbReference>
<comment type="caution">
    <text evidence="6">Lacks conserved residue(s) required for the propagation of feature annotation.</text>
</comment>
<feature type="domain" description="Calpain catalytic" evidence="7">
    <location>
        <begin position="35"/>
        <end position="306"/>
    </location>
</feature>
<dbReference type="GO" id="GO:0004198">
    <property type="term" value="F:calcium-dependent cysteine-type endopeptidase activity"/>
    <property type="evidence" value="ECO:0007669"/>
    <property type="project" value="InterPro"/>
</dbReference>
<dbReference type="AlphaFoldDB" id="A0A1I7UMA9"/>
<evidence type="ECO:0000313" key="8">
    <source>
        <dbReference type="Proteomes" id="UP000095282"/>
    </source>
</evidence>
<dbReference type="SMART" id="SM00230">
    <property type="entry name" value="CysPc"/>
    <property type="match status" value="1"/>
</dbReference>
<evidence type="ECO:0000256" key="5">
    <source>
        <dbReference type="PIRSR" id="PIRSR622684-1"/>
    </source>
</evidence>
<dbReference type="WBParaSite" id="Csp11.Scaffold630.g17394.t1">
    <property type="protein sequence ID" value="Csp11.Scaffold630.g17394.t1"/>
    <property type="gene ID" value="Csp11.Scaffold630.g17394"/>
</dbReference>
<comment type="similarity">
    <text evidence="1">Belongs to the peptidase C2 family.</text>
</comment>
<name>A0A1I7UMA9_9PELO</name>
<keyword evidence="2" id="KW-0645">Protease</keyword>
<proteinExistence type="inferred from homology"/>
<feature type="active site" evidence="5">
    <location>
        <position position="107"/>
    </location>
</feature>
<dbReference type="InterPro" id="IPR038765">
    <property type="entry name" value="Papain-like_cys_pep_sf"/>
</dbReference>
<dbReference type="STRING" id="1561998.A0A1I7UMA9"/>
<evidence type="ECO:0000256" key="3">
    <source>
        <dbReference type="ARBA" id="ARBA00022801"/>
    </source>
</evidence>
<dbReference type="PROSITE" id="PS50203">
    <property type="entry name" value="CALPAIN_CAT"/>
    <property type="match status" value="1"/>
</dbReference>
<dbReference type="PROSITE" id="PS00139">
    <property type="entry name" value="THIOL_PROTEASE_CYS"/>
    <property type="match status" value="1"/>
</dbReference>
<dbReference type="InterPro" id="IPR001300">
    <property type="entry name" value="Peptidase_C2_calpain_cat"/>
</dbReference>
<evidence type="ECO:0000259" key="7">
    <source>
        <dbReference type="PROSITE" id="PS50203"/>
    </source>
</evidence>
<dbReference type="Pfam" id="PF00648">
    <property type="entry name" value="Peptidase_C2"/>
    <property type="match status" value="1"/>
</dbReference>
<dbReference type="InterPro" id="IPR022684">
    <property type="entry name" value="Calpain_cysteine_protease"/>
</dbReference>
<evidence type="ECO:0000313" key="9">
    <source>
        <dbReference type="WBParaSite" id="Csp11.Scaffold630.g17394.t1"/>
    </source>
</evidence>
<dbReference type="InterPro" id="IPR000169">
    <property type="entry name" value="Pept_cys_AS"/>
</dbReference>
<dbReference type="PANTHER" id="PTHR10183">
    <property type="entry name" value="CALPAIN"/>
    <property type="match status" value="1"/>
</dbReference>
<sequence length="342" mass="39806">MSFHWERLRSKEEIFEEGDQDCREHAAYLKQRKEVFIDEEFPPTRETLGVLKDIDTGEKDEEDLDNEWLAPHQFSNSQLYRLNNFGKYQMWTDPWPFHVCQGRLGDCWLIAAIMTIARKKKLLEELIPRNDYTADTGVVQVRLFIDGKWNVIKTDYFLPHIDRFERFAKMPKRQAWVAFIEKAYAKTQGTFGGLTGGFPHNAFRTLTGCMTKMYIFGRNVDKDKMWAEVNEWLAADFLVCVATPTFDDQTKKEVRYFDRHMISDCHVYAVLGTTVENGHRLFHLGSNSTLKWNGKWSEKPGYDEAEQLCLLTQLSVSIGSRDIRPFFRNPQQTKCPGSSAIG</sequence>
<protein>
    <submittedName>
        <fullName evidence="9">Calpain catalytic domain-containing protein</fullName>
    </submittedName>
</protein>
<evidence type="ECO:0000256" key="1">
    <source>
        <dbReference type="ARBA" id="ARBA00007623"/>
    </source>
</evidence>
<keyword evidence="8" id="KW-1185">Reference proteome</keyword>
<dbReference type="PRINTS" id="PR00704">
    <property type="entry name" value="CALPAIN"/>
</dbReference>
<keyword evidence="3" id="KW-0378">Hydrolase</keyword>
<feature type="active site" evidence="5">
    <location>
        <position position="266"/>
    </location>
</feature>
<dbReference type="GO" id="GO:0005737">
    <property type="term" value="C:cytoplasm"/>
    <property type="evidence" value="ECO:0007669"/>
    <property type="project" value="TreeGrafter"/>
</dbReference>
<evidence type="ECO:0000256" key="6">
    <source>
        <dbReference type="PROSITE-ProRule" id="PRU00239"/>
    </source>
</evidence>
<evidence type="ECO:0000256" key="2">
    <source>
        <dbReference type="ARBA" id="ARBA00022670"/>
    </source>
</evidence>
<dbReference type="Proteomes" id="UP000095282">
    <property type="component" value="Unplaced"/>
</dbReference>
<accession>A0A1I7UMA9</accession>
<reference evidence="9" key="1">
    <citation type="submission" date="2016-11" db="UniProtKB">
        <authorList>
            <consortium name="WormBaseParasite"/>
        </authorList>
    </citation>
    <scope>IDENTIFICATION</scope>
</reference>
<organism evidence="8 9">
    <name type="scientific">Caenorhabditis tropicalis</name>
    <dbReference type="NCBI Taxonomy" id="1561998"/>
    <lineage>
        <taxon>Eukaryota</taxon>
        <taxon>Metazoa</taxon>
        <taxon>Ecdysozoa</taxon>
        <taxon>Nematoda</taxon>
        <taxon>Chromadorea</taxon>
        <taxon>Rhabditida</taxon>
        <taxon>Rhabditina</taxon>
        <taxon>Rhabditomorpha</taxon>
        <taxon>Rhabditoidea</taxon>
        <taxon>Rhabditidae</taxon>
        <taxon>Peloderinae</taxon>
        <taxon>Caenorhabditis</taxon>
    </lineage>
</organism>
<keyword evidence="4" id="KW-0788">Thiol protease</keyword>
<dbReference type="PANTHER" id="PTHR10183:SF382">
    <property type="entry name" value="CALPAIN-15"/>
    <property type="match status" value="1"/>
</dbReference>